<dbReference type="GO" id="GO:0003964">
    <property type="term" value="F:RNA-directed DNA polymerase activity"/>
    <property type="evidence" value="ECO:0007669"/>
    <property type="project" value="UniProtKB-KW"/>
</dbReference>
<feature type="domain" description="Retroviral polymerase SH3-like" evidence="11">
    <location>
        <begin position="117"/>
        <end position="174"/>
    </location>
</feature>
<comment type="caution">
    <text evidence="12">The sequence shown here is derived from an EMBL/GenBank/DDBJ whole genome shotgun (WGS) entry which is preliminary data.</text>
</comment>
<accession>A0A834TKD5</accession>
<evidence type="ECO:0000256" key="5">
    <source>
        <dbReference type="ARBA" id="ARBA00022842"/>
    </source>
</evidence>
<evidence type="ECO:0000256" key="8">
    <source>
        <dbReference type="ARBA" id="ARBA00022932"/>
    </source>
</evidence>
<keyword evidence="2" id="KW-0479">Metal-binding</keyword>
<dbReference type="GO" id="GO:0003887">
    <property type="term" value="F:DNA-directed DNA polymerase activity"/>
    <property type="evidence" value="ECO:0007669"/>
    <property type="project" value="UniProtKB-KW"/>
</dbReference>
<evidence type="ECO:0000256" key="3">
    <source>
        <dbReference type="ARBA" id="ARBA00022759"/>
    </source>
</evidence>
<dbReference type="InterPro" id="IPR039537">
    <property type="entry name" value="Retrotran_Ty1/copia-like"/>
</dbReference>
<evidence type="ECO:0000259" key="11">
    <source>
        <dbReference type="Pfam" id="PF25597"/>
    </source>
</evidence>
<feature type="compositionally biased region" description="Basic and acidic residues" evidence="10">
    <location>
        <begin position="192"/>
        <end position="206"/>
    </location>
</feature>
<reference evidence="12" key="1">
    <citation type="submission" date="2020-09" db="EMBL/GenBank/DDBJ databases">
        <title>Genome-Enabled Discovery of Anthraquinone Biosynthesis in Senna tora.</title>
        <authorList>
            <person name="Kang S.-H."/>
            <person name="Pandey R.P."/>
            <person name="Lee C.-M."/>
            <person name="Sim J.-S."/>
            <person name="Jeong J.-T."/>
            <person name="Choi B.-S."/>
            <person name="Jung M."/>
            <person name="Ginzburg D."/>
            <person name="Zhao K."/>
            <person name="Won S.Y."/>
            <person name="Oh T.-J."/>
            <person name="Yu Y."/>
            <person name="Kim N.-H."/>
            <person name="Lee O.R."/>
            <person name="Lee T.-H."/>
            <person name="Bashyal P."/>
            <person name="Kim T.-S."/>
            <person name="Lee W.-H."/>
            <person name="Kawkins C."/>
            <person name="Kim C.-K."/>
            <person name="Kim J.S."/>
            <person name="Ahn B.O."/>
            <person name="Rhee S.Y."/>
            <person name="Sohng J.K."/>
        </authorList>
    </citation>
    <scope>NUCLEOTIDE SEQUENCE</scope>
    <source>
        <tissue evidence="12">Leaf</tissue>
    </source>
</reference>
<protein>
    <submittedName>
        <fullName evidence="12">Retrovirus-related Pol polyprotein from transposon TNT 1-94</fullName>
    </submittedName>
</protein>
<keyword evidence="8" id="KW-0239">DNA-directed DNA polymerase</keyword>
<feature type="compositionally biased region" description="Basic and acidic residues" evidence="10">
    <location>
        <begin position="276"/>
        <end position="285"/>
    </location>
</feature>
<dbReference type="PANTHER" id="PTHR42648">
    <property type="entry name" value="TRANSPOSASE, PUTATIVE-RELATED"/>
    <property type="match status" value="1"/>
</dbReference>
<evidence type="ECO:0000256" key="10">
    <source>
        <dbReference type="SAM" id="MobiDB-lite"/>
    </source>
</evidence>
<evidence type="ECO:0000256" key="4">
    <source>
        <dbReference type="ARBA" id="ARBA00022801"/>
    </source>
</evidence>
<sequence>MNKQMLKGLPQLEVRDNVVCDGCQYGKAHQLPYEESNFRAKAPLELVHSDVFGPVKQPSVSGMLHAKNVPPRFWAECMKTTVHIINRLPQANLGFVSSYEKLWQVKPTVSHFRVFGCVCYAFVPDHLRSKFDKKAVRCIFVGYDNERKGWRCCDPTTGRCYVSKNVVFDEASSWWSPQITVLLDSKEIEEKLQEKASDGEDDERQKSSPVNAGDNHTREKSPWKTGVHVTAEDARPSQFEEPEEIRGETHPPQQELRRSTRQRKPNPKYTNIALVEDGRSNELARKHQRTKNGRTTKR</sequence>
<dbReference type="GO" id="GO:0006310">
    <property type="term" value="P:DNA recombination"/>
    <property type="evidence" value="ECO:0007669"/>
    <property type="project" value="UniProtKB-KW"/>
</dbReference>
<keyword evidence="1" id="KW-0540">Nuclease</keyword>
<feature type="compositionally biased region" description="Basic residues" evidence="10">
    <location>
        <begin position="286"/>
        <end position="298"/>
    </location>
</feature>
<dbReference type="EMBL" id="JAAIUW010000007">
    <property type="protein sequence ID" value="KAF7822714.1"/>
    <property type="molecule type" value="Genomic_DNA"/>
</dbReference>
<dbReference type="Pfam" id="PF25597">
    <property type="entry name" value="SH3_retrovirus"/>
    <property type="match status" value="1"/>
</dbReference>
<dbReference type="GO" id="GO:0004519">
    <property type="term" value="F:endonuclease activity"/>
    <property type="evidence" value="ECO:0007669"/>
    <property type="project" value="UniProtKB-KW"/>
</dbReference>
<keyword evidence="7" id="KW-0695">RNA-directed DNA polymerase</keyword>
<keyword evidence="5" id="KW-0460">Magnesium</keyword>
<evidence type="ECO:0000256" key="7">
    <source>
        <dbReference type="ARBA" id="ARBA00022918"/>
    </source>
</evidence>
<dbReference type="GO" id="GO:0046872">
    <property type="term" value="F:metal ion binding"/>
    <property type="evidence" value="ECO:0007669"/>
    <property type="project" value="UniProtKB-KW"/>
</dbReference>
<name>A0A834TKD5_9FABA</name>
<keyword evidence="8" id="KW-0548">Nucleotidyltransferase</keyword>
<keyword evidence="8" id="KW-0808">Transferase</keyword>
<dbReference type="PANTHER" id="PTHR42648:SF11">
    <property type="entry name" value="TRANSPOSON TY4-P GAG-POL POLYPROTEIN"/>
    <property type="match status" value="1"/>
</dbReference>
<keyword evidence="4" id="KW-0378">Hydrolase</keyword>
<evidence type="ECO:0000256" key="1">
    <source>
        <dbReference type="ARBA" id="ARBA00022722"/>
    </source>
</evidence>
<keyword evidence="9" id="KW-0233">DNA recombination</keyword>
<organism evidence="12 13">
    <name type="scientific">Senna tora</name>
    <dbReference type="NCBI Taxonomy" id="362788"/>
    <lineage>
        <taxon>Eukaryota</taxon>
        <taxon>Viridiplantae</taxon>
        <taxon>Streptophyta</taxon>
        <taxon>Embryophyta</taxon>
        <taxon>Tracheophyta</taxon>
        <taxon>Spermatophyta</taxon>
        <taxon>Magnoliopsida</taxon>
        <taxon>eudicotyledons</taxon>
        <taxon>Gunneridae</taxon>
        <taxon>Pentapetalae</taxon>
        <taxon>rosids</taxon>
        <taxon>fabids</taxon>
        <taxon>Fabales</taxon>
        <taxon>Fabaceae</taxon>
        <taxon>Caesalpinioideae</taxon>
        <taxon>Cassia clade</taxon>
        <taxon>Senna</taxon>
    </lineage>
</organism>
<dbReference type="AlphaFoldDB" id="A0A834TKD5"/>
<dbReference type="GO" id="GO:0016787">
    <property type="term" value="F:hydrolase activity"/>
    <property type="evidence" value="ECO:0007669"/>
    <property type="project" value="UniProtKB-KW"/>
</dbReference>
<evidence type="ECO:0000256" key="6">
    <source>
        <dbReference type="ARBA" id="ARBA00022908"/>
    </source>
</evidence>
<feature type="region of interest" description="Disordered" evidence="10">
    <location>
        <begin position="192"/>
        <end position="298"/>
    </location>
</feature>
<evidence type="ECO:0000256" key="9">
    <source>
        <dbReference type="ARBA" id="ARBA00023172"/>
    </source>
</evidence>
<dbReference type="OrthoDB" id="6776856at2759"/>
<evidence type="ECO:0000313" key="12">
    <source>
        <dbReference type="EMBL" id="KAF7822714.1"/>
    </source>
</evidence>
<proteinExistence type="predicted"/>
<dbReference type="Proteomes" id="UP000634136">
    <property type="component" value="Unassembled WGS sequence"/>
</dbReference>
<evidence type="ECO:0000256" key="2">
    <source>
        <dbReference type="ARBA" id="ARBA00022723"/>
    </source>
</evidence>
<dbReference type="GO" id="GO:0015074">
    <property type="term" value="P:DNA integration"/>
    <property type="evidence" value="ECO:0007669"/>
    <property type="project" value="UniProtKB-KW"/>
</dbReference>
<keyword evidence="3" id="KW-0255">Endonuclease</keyword>
<keyword evidence="6" id="KW-0229">DNA integration</keyword>
<dbReference type="InterPro" id="IPR057670">
    <property type="entry name" value="SH3_retrovirus"/>
</dbReference>
<keyword evidence="13" id="KW-1185">Reference proteome</keyword>
<gene>
    <name evidence="12" type="ORF">G2W53_020858</name>
</gene>
<evidence type="ECO:0000313" key="13">
    <source>
        <dbReference type="Proteomes" id="UP000634136"/>
    </source>
</evidence>